<dbReference type="SUPFAM" id="SSF90123">
    <property type="entry name" value="ABC transporter transmembrane region"/>
    <property type="match status" value="1"/>
</dbReference>
<protein>
    <recommendedName>
        <fullName evidence="6">ABC transmembrane type-1 domain-containing protein</fullName>
    </recommendedName>
</protein>
<feature type="transmembrane region" description="Helical" evidence="5">
    <location>
        <begin position="86"/>
        <end position="104"/>
    </location>
</feature>
<feature type="transmembrane region" description="Helical" evidence="5">
    <location>
        <begin position="20"/>
        <end position="43"/>
    </location>
</feature>
<dbReference type="PROSITE" id="PS50929">
    <property type="entry name" value="ABC_TM1F"/>
    <property type="match status" value="1"/>
</dbReference>
<keyword evidence="2 5" id="KW-0812">Transmembrane</keyword>
<dbReference type="GO" id="GO:0015421">
    <property type="term" value="F:ABC-type oligopeptide transporter activity"/>
    <property type="evidence" value="ECO:0007669"/>
    <property type="project" value="TreeGrafter"/>
</dbReference>
<reference evidence="7 8" key="1">
    <citation type="submission" date="2020-10" db="EMBL/GenBank/DDBJ databases">
        <title>Connecting structure to function with the recovery of over 1000 high-quality activated sludge metagenome-assembled genomes encoding full-length rRNA genes using long-read sequencing.</title>
        <authorList>
            <person name="Singleton C.M."/>
            <person name="Petriglieri F."/>
            <person name="Kristensen J.M."/>
            <person name="Kirkegaard R.H."/>
            <person name="Michaelsen T.Y."/>
            <person name="Andersen M.H."/>
            <person name="Karst S.M."/>
            <person name="Dueholm M.S."/>
            <person name="Nielsen P.H."/>
            <person name="Albertsen M."/>
        </authorList>
    </citation>
    <scope>NUCLEOTIDE SEQUENCE [LARGE SCALE GENOMIC DNA]</scope>
    <source>
        <strain evidence="7">Ribe_18-Q3-R11-54_BAT3C.373</strain>
    </source>
</reference>
<evidence type="ECO:0000256" key="1">
    <source>
        <dbReference type="ARBA" id="ARBA00004651"/>
    </source>
</evidence>
<dbReference type="InterPro" id="IPR039421">
    <property type="entry name" value="Type_1_exporter"/>
</dbReference>
<evidence type="ECO:0000313" key="7">
    <source>
        <dbReference type="EMBL" id="MBK9719915.1"/>
    </source>
</evidence>
<dbReference type="GO" id="GO:0005886">
    <property type="term" value="C:plasma membrane"/>
    <property type="evidence" value="ECO:0007669"/>
    <property type="project" value="UniProtKB-SubCell"/>
</dbReference>
<dbReference type="PANTHER" id="PTHR43394:SF1">
    <property type="entry name" value="ATP-BINDING CASSETTE SUB-FAMILY B MEMBER 10, MITOCHONDRIAL"/>
    <property type="match status" value="1"/>
</dbReference>
<evidence type="ECO:0000256" key="5">
    <source>
        <dbReference type="SAM" id="Phobius"/>
    </source>
</evidence>
<keyword evidence="4 5" id="KW-0472">Membrane</keyword>
<proteinExistence type="predicted"/>
<dbReference type="InterPro" id="IPR036640">
    <property type="entry name" value="ABC1_TM_sf"/>
</dbReference>
<comment type="subcellular location">
    <subcellularLocation>
        <location evidence="1">Cell membrane</location>
        <topology evidence="1">Multi-pass membrane protein</topology>
    </subcellularLocation>
</comment>
<feature type="transmembrane region" description="Helical" evidence="5">
    <location>
        <begin position="190"/>
        <end position="208"/>
    </location>
</feature>
<feature type="domain" description="ABC transmembrane type-1" evidence="6">
    <location>
        <begin position="63"/>
        <end position="272"/>
    </location>
</feature>
<dbReference type="Proteomes" id="UP000808349">
    <property type="component" value="Unassembled WGS sequence"/>
</dbReference>
<dbReference type="InterPro" id="IPR011527">
    <property type="entry name" value="ABC1_TM_dom"/>
</dbReference>
<evidence type="ECO:0000256" key="2">
    <source>
        <dbReference type="ARBA" id="ARBA00022692"/>
    </source>
</evidence>
<dbReference type="GO" id="GO:0005524">
    <property type="term" value="F:ATP binding"/>
    <property type="evidence" value="ECO:0007669"/>
    <property type="project" value="InterPro"/>
</dbReference>
<dbReference type="CDD" id="cd18552">
    <property type="entry name" value="ABC_6TM_MsbA_like"/>
    <property type="match status" value="1"/>
</dbReference>
<evidence type="ECO:0000256" key="4">
    <source>
        <dbReference type="ARBA" id="ARBA00023136"/>
    </source>
</evidence>
<evidence type="ECO:0000313" key="8">
    <source>
        <dbReference type="Proteomes" id="UP000808349"/>
    </source>
</evidence>
<evidence type="ECO:0000256" key="3">
    <source>
        <dbReference type="ARBA" id="ARBA00022989"/>
    </source>
</evidence>
<dbReference type="PANTHER" id="PTHR43394">
    <property type="entry name" value="ATP-DEPENDENT PERMEASE MDL1, MITOCHONDRIAL"/>
    <property type="match status" value="1"/>
</dbReference>
<dbReference type="AlphaFoldDB" id="A0A9D7SE35"/>
<dbReference type="Gene3D" id="1.20.1560.10">
    <property type="entry name" value="ABC transporter type 1, transmembrane domain"/>
    <property type="match status" value="1"/>
</dbReference>
<gene>
    <name evidence="7" type="ORF">IPO85_20870</name>
</gene>
<dbReference type="EMBL" id="JADKFW010000021">
    <property type="protein sequence ID" value="MBK9719915.1"/>
    <property type="molecule type" value="Genomic_DNA"/>
</dbReference>
<comment type="caution">
    <text evidence="7">The sequence shown here is derived from an EMBL/GenBank/DDBJ whole genome shotgun (WGS) entry which is preliminary data.</text>
</comment>
<name>A0A9D7SE35_9BACT</name>
<accession>A0A9D7SE35</accession>
<dbReference type="Pfam" id="PF00664">
    <property type="entry name" value="ABC_membrane"/>
    <property type="match status" value="1"/>
</dbReference>
<evidence type="ECO:0000259" key="6">
    <source>
        <dbReference type="PROSITE" id="PS50929"/>
    </source>
</evidence>
<keyword evidence="3 5" id="KW-1133">Transmembrane helix</keyword>
<sequence>MKQFLLYVTQLKQYRTNVILHFVCYIFTALFTIISIPAIIPLFEMLFQQEYKVVEKPLNVNGISGMIDELKYHFSSWIAGQDKSTAVMWICVGIAAVFFFKNVFRYFAIYFMTPVRASLVRDTRSKLFAKMIDLPMSYFSDERKGDLIARMTADVHEVEWTLLSTLESWVKDPLIIVGSISFMLYTSPSLTLFVVLLLIGTSFVIGGISRTLKKKSLNAQEEFGDLISLQEESLGGLRVVKVFGAESYIKDRFNAILEKYRKLLIEINRRRN</sequence>
<organism evidence="7 8">
    <name type="scientific">Candidatus Defluviibacterium haderslevense</name>
    <dbReference type="NCBI Taxonomy" id="2981993"/>
    <lineage>
        <taxon>Bacteria</taxon>
        <taxon>Pseudomonadati</taxon>
        <taxon>Bacteroidota</taxon>
        <taxon>Saprospiria</taxon>
        <taxon>Saprospirales</taxon>
        <taxon>Saprospiraceae</taxon>
        <taxon>Candidatus Defluviibacterium</taxon>
    </lineage>
</organism>